<dbReference type="SUPFAM" id="SSF51338">
    <property type="entry name" value="Composite domain of metallo-dependent hydrolases"/>
    <property type="match status" value="1"/>
</dbReference>
<evidence type="ECO:0000259" key="2">
    <source>
        <dbReference type="Pfam" id="PF01979"/>
    </source>
</evidence>
<dbReference type="EMBL" id="RJSE01000007">
    <property type="protein sequence ID" value="RNL61911.1"/>
    <property type="molecule type" value="Genomic_DNA"/>
</dbReference>
<evidence type="ECO:0000313" key="3">
    <source>
        <dbReference type="EMBL" id="RNL61911.1"/>
    </source>
</evidence>
<keyword evidence="4" id="KW-1185">Reference proteome</keyword>
<dbReference type="InterPro" id="IPR032466">
    <property type="entry name" value="Metal_Hydrolase"/>
</dbReference>
<gene>
    <name evidence="3" type="ORF">EFK50_08755</name>
</gene>
<sequence>MPNATPDTAPMTLLRGAELVLPHGITDQGDVLLVGDRIAAVGGDLGAAVALGPVEVDASGHRAIPAFVDQHCHPIGGGGGGGPETQGFPIPVERFVEAGVGTVVGCLGNDSVVRRPEALLARVKGLRRHGFGAHLYTGEIGYPPETVTGSIRRDLALLDEVRGVKAAVGGIGSITTRHQLAALAGEAARGARTAGRAPVLHLHVEPALTSIALVGRAISRGDVDPTTVTVTHVNWNEAVLAEGIHLAGLGVNLDVTACIRPDYFPGAIAPEQAIRRLLDEVDPDRVTISSDAGGNHGIGDGTLLTHQPGLLLDTFVRALETDLVPVEQLVRVFSANPAARLGLADAGALTAGARADVLLMDRSSHRLEQFYLAGRRVLDAGTALVSDQAANERPDRNR</sequence>
<dbReference type="GO" id="GO:0016810">
    <property type="term" value="F:hydrolase activity, acting on carbon-nitrogen (but not peptide) bonds"/>
    <property type="evidence" value="ECO:0007669"/>
    <property type="project" value="InterPro"/>
</dbReference>
<protein>
    <recommendedName>
        <fullName evidence="2">Amidohydrolase-related domain-containing protein</fullName>
    </recommendedName>
</protein>
<organism evidence="3 4">
    <name type="scientific">Nocardioides marmoriginsengisoli</name>
    <dbReference type="NCBI Taxonomy" id="661483"/>
    <lineage>
        <taxon>Bacteria</taxon>
        <taxon>Bacillati</taxon>
        <taxon>Actinomycetota</taxon>
        <taxon>Actinomycetes</taxon>
        <taxon>Propionibacteriales</taxon>
        <taxon>Nocardioidaceae</taxon>
        <taxon>Nocardioides</taxon>
    </lineage>
</organism>
<comment type="caution">
    <text evidence="3">The sequence shown here is derived from an EMBL/GenBank/DDBJ whole genome shotgun (WGS) entry which is preliminary data.</text>
</comment>
<dbReference type="Gene3D" id="2.30.40.10">
    <property type="entry name" value="Urease, subunit C, domain 1"/>
    <property type="match status" value="1"/>
</dbReference>
<proteinExistence type="predicted"/>
<dbReference type="RefSeq" id="WP_123227205.1">
    <property type="nucleotide sequence ID" value="NZ_RJSE01000007.1"/>
</dbReference>
<accession>A0A3N0CFA8</accession>
<feature type="domain" description="Amidohydrolase-related" evidence="2">
    <location>
        <begin position="272"/>
        <end position="362"/>
    </location>
</feature>
<dbReference type="InterPro" id="IPR011059">
    <property type="entry name" value="Metal-dep_hydrolase_composite"/>
</dbReference>
<dbReference type="AlphaFoldDB" id="A0A3N0CFA8"/>
<dbReference type="PANTHER" id="PTHR11113">
    <property type="entry name" value="N-ACETYLGLUCOSAMINE-6-PHOSPHATE DEACETYLASE"/>
    <property type="match status" value="1"/>
</dbReference>
<dbReference type="Pfam" id="PF01979">
    <property type="entry name" value="Amidohydro_1"/>
    <property type="match status" value="1"/>
</dbReference>
<dbReference type="Gene3D" id="3.20.20.140">
    <property type="entry name" value="Metal-dependent hydrolases"/>
    <property type="match status" value="1"/>
</dbReference>
<dbReference type="SUPFAM" id="SSF51556">
    <property type="entry name" value="Metallo-dependent hydrolases"/>
    <property type="match status" value="1"/>
</dbReference>
<dbReference type="Proteomes" id="UP000267128">
    <property type="component" value="Unassembled WGS sequence"/>
</dbReference>
<name>A0A3N0CFA8_9ACTN</name>
<dbReference type="OrthoDB" id="9763537at2"/>
<reference evidence="3 4" key="1">
    <citation type="submission" date="2018-11" db="EMBL/GenBank/DDBJ databases">
        <authorList>
            <person name="Li F."/>
        </authorList>
    </citation>
    <scope>NUCLEOTIDE SEQUENCE [LARGE SCALE GENOMIC DNA]</scope>
    <source>
        <strain evidence="3 4">Gsoil 097</strain>
    </source>
</reference>
<evidence type="ECO:0000313" key="4">
    <source>
        <dbReference type="Proteomes" id="UP000267128"/>
    </source>
</evidence>
<keyword evidence="1" id="KW-0378">Hydrolase</keyword>
<dbReference type="InterPro" id="IPR006680">
    <property type="entry name" value="Amidohydro-rel"/>
</dbReference>
<evidence type="ECO:0000256" key="1">
    <source>
        <dbReference type="ARBA" id="ARBA00022801"/>
    </source>
</evidence>